<dbReference type="PANTHER" id="PTHR30344">
    <property type="entry name" value="6-PHOSPHOGLUCONOLACTONASE-RELATED"/>
    <property type="match status" value="1"/>
</dbReference>
<evidence type="ECO:0000256" key="2">
    <source>
        <dbReference type="ARBA" id="ARBA00022526"/>
    </source>
</evidence>
<comment type="similarity">
    <text evidence="1">Belongs to the cycloisomerase 2 family.</text>
</comment>
<feature type="compositionally biased region" description="Pro residues" evidence="3">
    <location>
        <begin position="26"/>
        <end position="42"/>
    </location>
</feature>
<dbReference type="SUPFAM" id="SSF51004">
    <property type="entry name" value="C-terminal (heme d1) domain of cytochrome cd1-nitrite reductase"/>
    <property type="match status" value="1"/>
</dbReference>
<evidence type="ECO:0000313" key="4">
    <source>
        <dbReference type="EMBL" id="MCK8786062.1"/>
    </source>
</evidence>
<dbReference type="PANTHER" id="PTHR30344:SF1">
    <property type="entry name" value="6-PHOSPHOGLUCONOLACTONASE"/>
    <property type="match status" value="1"/>
</dbReference>
<sequence length="480" mass="49909">MQTIRPAIHRADTPPAADRATAAAPGAPPAAPPAAPPSVPPPLASRRGLLAAACLLPQPLLSLPARAGAPASPAPAAGPMGIADRRDAVAAPGRVTFYVAVGPRLAAYEPDPAALTLAPLAGAEAVLPAAIQYVWPHPTLPLLYVAYSDRAGDAFGEVHGVQAVRMDAAGAPTLAGPPLRLDNRPIHLTLDGAGQHLFVAFNAPSELRVFRLGEDGAIGAPVAQRETPDGGIYAHQVRVSPDGRTVILVTRGNDARPGRPEDPGALKVFDLEAGQLRLRRAVAPGGGYGFGPRHLEFGPGQAFLYVSLERENRLDTFAMGADGPATLPAFSTGTLGGPARAGLRQLAGAIHLSPRGDVVYVANRADSRERTEAGPAFAGGENTMAVFRIDPASGEPRLVQTIETERFHPRCFSLHPDGGMLVTAAIKPMPVRDGGRIRTVPAGLTVFGVGPDGLLRRHAHLDLATPDGDVFWCGMVRRPG</sequence>
<dbReference type="RefSeq" id="WP_248668178.1">
    <property type="nucleotide sequence ID" value="NZ_JALPRX010000073.1"/>
</dbReference>
<dbReference type="InterPro" id="IPR011048">
    <property type="entry name" value="Haem_d1_sf"/>
</dbReference>
<dbReference type="EMBL" id="JALPRX010000073">
    <property type="protein sequence ID" value="MCK8786062.1"/>
    <property type="molecule type" value="Genomic_DNA"/>
</dbReference>
<organism evidence="4 5">
    <name type="scientific">Roseomonas acroporae</name>
    <dbReference type="NCBI Taxonomy" id="2937791"/>
    <lineage>
        <taxon>Bacteria</taxon>
        <taxon>Pseudomonadati</taxon>
        <taxon>Pseudomonadota</taxon>
        <taxon>Alphaproteobacteria</taxon>
        <taxon>Acetobacterales</taxon>
        <taxon>Roseomonadaceae</taxon>
        <taxon>Roseomonas</taxon>
    </lineage>
</organism>
<dbReference type="InterPro" id="IPR015943">
    <property type="entry name" value="WD40/YVTN_repeat-like_dom_sf"/>
</dbReference>
<dbReference type="AlphaFoldDB" id="A0A9X1YC93"/>
<keyword evidence="2" id="KW-0313">Glucose metabolism</keyword>
<dbReference type="InterPro" id="IPR019405">
    <property type="entry name" value="Lactonase_7-beta_prop"/>
</dbReference>
<keyword evidence="2" id="KW-0119">Carbohydrate metabolism</keyword>
<dbReference type="InterPro" id="IPR050282">
    <property type="entry name" value="Cycloisomerase_2"/>
</dbReference>
<name>A0A9X1YC93_9PROT</name>
<gene>
    <name evidence="4" type="ORF">M0638_16925</name>
</gene>
<accession>A0A9X1YC93</accession>
<evidence type="ECO:0000256" key="3">
    <source>
        <dbReference type="SAM" id="MobiDB-lite"/>
    </source>
</evidence>
<comment type="caution">
    <text evidence="4">The sequence shown here is derived from an EMBL/GenBank/DDBJ whole genome shotgun (WGS) entry which is preliminary data.</text>
</comment>
<keyword evidence="5" id="KW-1185">Reference proteome</keyword>
<dbReference type="Gene3D" id="2.130.10.10">
    <property type="entry name" value="YVTN repeat-like/Quinoprotein amine dehydrogenase"/>
    <property type="match status" value="1"/>
</dbReference>
<feature type="region of interest" description="Disordered" evidence="3">
    <location>
        <begin position="1"/>
        <end position="42"/>
    </location>
</feature>
<proteinExistence type="inferred from homology"/>
<feature type="compositionally biased region" description="Low complexity" evidence="3">
    <location>
        <begin position="14"/>
        <end position="25"/>
    </location>
</feature>
<evidence type="ECO:0000313" key="5">
    <source>
        <dbReference type="Proteomes" id="UP001139516"/>
    </source>
</evidence>
<dbReference type="GO" id="GO:0006006">
    <property type="term" value="P:glucose metabolic process"/>
    <property type="evidence" value="ECO:0007669"/>
    <property type="project" value="UniProtKB-KW"/>
</dbReference>
<dbReference type="Proteomes" id="UP001139516">
    <property type="component" value="Unassembled WGS sequence"/>
</dbReference>
<protein>
    <submittedName>
        <fullName evidence="4">Lactonase family protein</fullName>
    </submittedName>
</protein>
<reference evidence="4" key="1">
    <citation type="submission" date="2022-04" db="EMBL/GenBank/DDBJ databases">
        <title>Roseomonas acroporae sp. nov., isolated from coral Acropora digitifera.</title>
        <authorList>
            <person name="Sun H."/>
        </authorList>
    </citation>
    <scope>NUCLEOTIDE SEQUENCE</scope>
    <source>
        <strain evidence="4">NAR14</strain>
    </source>
</reference>
<dbReference type="Pfam" id="PF10282">
    <property type="entry name" value="Lactonase"/>
    <property type="match status" value="1"/>
</dbReference>
<evidence type="ECO:0000256" key="1">
    <source>
        <dbReference type="ARBA" id="ARBA00005564"/>
    </source>
</evidence>
<dbReference type="GO" id="GO:0017057">
    <property type="term" value="F:6-phosphogluconolactonase activity"/>
    <property type="evidence" value="ECO:0007669"/>
    <property type="project" value="TreeGrafter"/>
</dbReference>